<dbReference type="Proteomes" id="UP000245974">
    <property type="component" value="Unassembled WGS sequence"/>
</dbReference>
<dbReference type="InParanoid" id="A0A2U3MX57"/>
<gene>
    <name evidence="1" type="ORF">KPC_1121</name>
</gene>
<evidence type="ECO:0000313" key="1">
    <source>
        <dbReference type="EMBL" id="SPL69943.1"/>
    </source>
</evidence>
<dbReference type="RefSeq" id="WP_121973456.1">
    <property type="nucleotide sequence ID" value="NZ_OOGT01000034.1"/>
</dbReference>
<name>A0A2U3MX57_9GAMM</name>
<accession>A0A2U3MX57</accession>
<proteinExistence type="predicted"/>
<reference evidence="2" key="1">
    <citation type="submission" date="2018-03" db="EMBL/GenBank/DDBJ databases">
        <authorList>
            <person name="Blom J."/>
        </authorList>
    </citation>
    <scope>NUCLEOTIDE SEQUENCE [LARGE SCALE GENOMIC DNA]</scope>
    <source>
        <strain evidence="2">KPC-SM-21</strain>
    </source>
</reference>
<protein>
    <submittedName>
        <fullName evidence="1">Uncharacterized protein</fullName>
    </submittedName>
</protein>
<evidence type="ECO:0000313" key="2">
    <source>
        <dbReference type="Proteomes" id="UP000245974"/>
    </source>
</evidence>
<organism evidence="1 2">
    <name type="scientific">Acinetobacter stercoris</name>
    <dbReference type="NCBI Taxonomy" id="2126983"/>
    <lineage>
        <taxon>Bacteria</taxon>
        <taxon>Pseudomonadati</taxon>
        <taxon>Pseudomonadota</taxon>
        <taxon>Gammaproteobacteria</taxon>
        <taxon>Moraxellales</taxon>
        <taxon>Moraxellaceae</taxon>
        <taxon>Acinetobacter</taxon>
    </lineage>
</organism>
<dbReference type="EMBL" id="OOGT01000034">
    <property type="protein sequence ID" value="SPL69943.1"/>
    <property type="molecule type" value="Genomic_DNA"/>
</dbReference>
<keyword evidence="2" id="KW-1185">Reference proteome</keyword>
<sequence length="117" mass="13886">MGMTVVIGWNQSQPIDKQWTEVEYNSHAISLILWLISNALEKKYPNIYWDITERISIHLIKFDELNQHDFMTAVMAIRNLIEKEGNSIKENAEYWNSDIEPLIIIDDRYDPNFKLDE</sequence>
<dbReference type="OrthoDB" id="6486575at2"/>
<dbReference type="AlphaFoldDB" id="A0A2U3MX57"/>